<dbReference type="InterPro" id="IPR018030">
    <property type="entry name" value="Fimbrial_membr_usher_CS"/>
</dbReference>
<dbReference type="EMBL" id="BMLY01000002">
    <property type="protein sequence ID" value="GGP25988.1"/>
    <property type="molecule type" value="Genomic_DNA"/>
</dbReference>
<keyword evidence="1" id="KW-1029">Fimbrium biogenesis</keyword>
<keyword evidence="1" id="KW-0813">Transport</keyword>
<dbReference type="Gene3D" id="2.60.40.3110">
    <property type="match status" value="1"/>
</dbReference>
<sequence length="776" mass="83312">MASPDAQSANTGLPPPPRTLSTPADTALYLELVINKLPEGKVVPVENRDGHFYVALGDLSGLHLPGGIRFDVIEGRAAVDTIPGVKVAYHQSTQQLLIDVPPDWLPAQNVGPAVPSVHAPAKASPGLLFNYDVYANKPQIGAGGVSAWHEFRAFDDEGVFSSTGTYHRSFAGQAQSADGYTRYDTTLTHSDEDTMMTWQAGDVVTNSLPWTSAVRLGGGQVARDFSIRPDVITYPLPRFAGETAVPTSVDLFINGYKSSSAQLQPGPFALTNVPYINGAGEAVVVTTDALGRQVSTIIPFYVATTLLRPGETDFSVAAGKLRMDYGLKSFSYGDGAASGTFRAGVTNNLTLEAHAEGAPSFGMAGGGMALKLDQAGVINISASGSHLNGQTGNQMSAGYQFSNRRFSFNALYIGRSAQYGDLSAYDVKLGSFSRASTQITANVSLDRFGNAGAGYFDVKSSDGSRTRLVNLSWSLGLWGSSSIYFSLNRDLTEKTWSGAAQLVVPLDTWGTVTAGMQHVPNAGNQEQLNYSRAVPAEGGLGWTLNESRSTSAAAYHQADLTWRNRYTQLQGGAYGSSGNYTRWGEATGALVLMDTDFFLTNRVNESFVLVSTEGQPNLPVHYENQYVGSTDRNGHLLVPWTTSWYPAHYDIDPLNLPPDYDTPTVEQRVAVKAGSGYLLEFEVRHIVAAIITLVDGQGHPLPIGTRVTLMENGAVNRVAFVGWDGKAYFDDLQSDNRIRVELPDDRFCELSFQANSRLNQAAVVGPLVCVPAGPHT</sequence>
<keyword evidence="1" id="KW-0998">Cell outer membrane</keyword>
<keyword evidence="1" id="KW-0472">Membrane</keyword>
<reference evidence="5" key="1">
    <citation type="journal article" date="2019" name="Int. J. Syst. Evol. Microbiol.">
        <title>The Global Catalogue of Microorganisms (GCM) 10K type strain sequencing project: providing services to taxonomists for standard genome sequencing and annotation.</title>
        <authorList>
            <consortium name="The Broad Institute Genomics Platform"/>
            <consortium name="The Broad Institute Genome Sequencing Center for Infectious Disease"/>
            <person name="Wu L."/>
            <person name="Ma J."/>
        </authorList>
    </citation>
    <scope>NUCLEOTIDE SEQUENCE [LARGE SCALE GENOMIC DNA]</scope>
    <source>
        <strain evidence="5">CGMCC 1.8860</strain>
    </source>
</reference>
<protein>
    <recommendedName>
        <fullName evidence="3">PapC-like C-terminal domain-containing protein</fullName>
    </recommendedName>
</protein>
<organism evidence="4 5">
    <name type="scientific">Silvimonas amylolytica</name>
    <dbReference type="NCBI Taxonomy" id="449663"/>
    <lineage>
        <taxon>Bacteria</taxon>
        <taxon>Pseudomonadati</taxon>
        <taxon>Pseudomonadota</taxon>
        <taxon>Betaproteobacteria</taxon>
        <taxon>Neisseriales</taxon>
        <taxon>Chitinibacteraceae</taxon>
        <taxon>Silvimonas</taxon>
    </lineage>
</organism>
<dbReference type="Pfam" id="PF00577">
    <property type="entry name" value="Usher"/>
    <property type="match status" value="1"/>
</dbReference>
<dbReference type="InterPro" id="IPR042186">
    <property type="entry name" value="FimD_plug_dom"/>
</dbReference>
<evidence type="ECO:0000313" key="4">
    <source>
        <dbReference type="EMBL" id="GGP25988.1"/>
    </source>
</evidence>
<evidence type="ECO:0000256" key="2">
    <source>
        <dbReference type="SAM" id="MobiDB-lite"/>
    </source>
</evidence>
<dbReference type="InterPro" id="IPR000015">
    <property type="entry name" value="Fimb_usher"/>
</dbReference>
<name>A0ABQ2PKX8_9NEIS</name>
<feature type="domain" description="PapC-like C-terminal" evidence="3">
    <location>
        <begin position="690"/>
        <end position="753"/>
    </location>
</feature>
<comment type="similarity">
    <text evidence="1">Belongs to the fimbrial export usher family.</text>
</comment>
<dbReference type="PROSITE" id="PS01151">
    <property type="entry name" value="FIMBRIAL_USHER"/>
    <property type="match status" value="1"/>
</dbReference>
<dbReference type="Gene3D" id="2.60.40.2610">
    <property type="entry name" value="Outer membrane usher protein FimD, plug domain"/>
    <property type="match status" value="1"/>
</dbReference>
<evidence type="ECO:0000256" key="1">
    <source>
        <dbReference type="RuleBase" id="RU003884"/>
    </source>
</evidence>
<keyword evidence="1" id="KW-0812">Transmembrane</keyword>
<feature type="compositionally biased region" description="Polar residues" evidence="2">
    <location>
        <begin position="1"/>
        <end position="11"/>
    </location>
</feature>
<comment type="caution">
    <text evidence="4">The sequence shown here is derived from an EMBL/GenBank/DDBJ whole genome shotgun (WGS) entry which is preliminary data.</text>
</comment>
<dbReference type="InterPro" id="IPR025949">
    <property type="entry name" value="PapC-like_C"/>
</dbReference>
<dbReference type="PANTHER" id="PTHR30451">
    <property type="entry name" value="OUTER MEMBRANE USHER PROTEIN"/>
    <property type="match status" value="1"/>
</dbReference>
<keyword evidence="5" id="KW-1185">Reference proteome</keyword>
<comment type="subcellular location">
    <subcellularLocation>
        <location evidence="1">Cell outer membrane</location>
        <topology evidence="1">Multi-pass membrane protein</topology>
    </subcellularLocation>
</comment>
<evidence type="ECO:0000259" key="3">
    <source>
        <dbReference type="Pfam" id="PF13953"/>
    </source>
</evidence>
<dbReference type="Proteomes" id="UP000621859">
    <property type="component" value="Unassembled WGS sequence"/>
</dbReference>
<dbReference type="InterPro" id="IPR043142">
    <property type="entry name" value="PapC-like_C_sf"/>
</dbReference>
<gene>
    <name evidence="4" type="ORF">GCM10010971_18070</name>
</gene>
<dbReference type="PANTHER" id="PTHR30451:SF5">
    <property type="entry name" value="SLR0019 PROTEIN"/>
    <property type="match status" value="1"/>
</dbReference>
<dbReference type="Gene3D" id="2.60.40.2070">
    <property type="match status" value="1"/>
</dbReference>
<accession>A0ABQ2PKX8</accession>
<proteinExistence type="inferred from homology"/>
<dbReference type="Pfam" id="PF13953">
    <property type="entry name" value="PapC_C"/>
    <property type="match status" value="1"/>
</dbReference>
<feature type="region of interest" description="Disordered" evidence="2">
    <location>
        <begin position="1"/>
        <end position="21"/>
    </location>
</feature>
<evidence type="ECO:0000313" key="5">
    <source>
        <dbReference type="Proteomes" id="UP000621859"/>
    </source>
</evidence>